<dbReference type="InterPro" id="IPR005564">
    <property type="entry name" value="Major_capsid_GpE"/>
</dbReference>
<organism evidence="1 2">
    <name type="scientific">Streptomyces phage ZL12</name>
    <dbReference type="NCBI Taxonomy" id="2570911"/>
    <lineage>
        <taxon>Viruses</taxon>
        <taxon>Duplodnaviria</taxon>
        <taxon>Heunggongvirae</taxon>
        <taxon>Uroviricota</taxon>
        <taxon>Caudoviricetes</taxon>
        <taxon>Fuzanglongvirus</taxon>
        <taxon>Fuzanglongvirus ZL12</taxon>
    </lineage>
</organism>
<dbReference type="EMBL" id="GQ919031">
    <property type="protein sequence ID" value="ACX71140.1"/>
    <property type="molecule type" value="Genomic_DNA"/>
</dbReference>
<gene>
    <name evidence="1" type="ORF">pZL12.63c</name>
</gene>
<dbReference type="Proteomes" id="UP000298310">
    <property type="component" value="Segment"/>
</dbReference>
<evidence type="ECO:0000313" key="1">
    <source>
        <dbReference type="EMBL" id="ACX71140.1"/>
    </source>
</evidence>
<name>D0UWG8_9CAUD</name>
<proteinExistence type="predicted"/>
<evidence type="ECO:0000313" key="2">
    <source>
        <dbReference type="Proteomes" id="UP000298310"/>
    </source>
</evidence>
<accession>D0UWG8</accession>
<dbReference type="GO" id="GO:0019028">
    <property type="term" value="C:viral capsid"/>
    <property type="evidence" value="ECO:0007669"/>
    <property type="project" value="UniProtKB-KW"/>
</dbReference>
<sequence>MDLDILLRELDAAEINAFVREIKTPADYLLTQQIVPERNINNIKFRTSSMKRRVNAAKFRVYDAPTALATRYASRVVNEGLLPPLGQTLPISEMETILFNISHGQDAAEFIEKLYDDVERHVESIKTAQELAAGKLLATGVVDLPGNGLDVDWNVPSANKPTAAIPWSEANATPLTDELRWLDHLRDTGAPVPARVVTSRRARSFLASNQEYRASYYNTPIGDTTPTAMLAPDQVEAVRARYNLPPIVEYDVQVYDDEGNYVRVLPDNLWVMVPGITPGQWAETQYGLTAEAIQLSSGSNPALTAEQAPGIVVVTKVEDNPVQVYTRGAAVGMPVLYVPDIHITATVLED</sequence>
<dbReference type="Pfam" id="PF03864">
    <property type="entry name" value="Phage_cap_E"/>
    <property type="match status" value="1"/>
</dbReference>
<dbReference type="KEGG" id="vg:80142679"/>
<protein>
    <submittedName>
        <fullName evidence="1">Putative phage protein</fullName>
    </submittedName>
</protein>
<keyword evidence="2" id="KW-1185">Reference proteome</keyword>
<reference evidence="1 2" key="1">
    <citation type="journal article" date="2010" name="J. Bacteriol.">
        <title>Characterization of the replication, transfer, and plasmid/lytic phage cycle of the Streptomyces plasmid-phage pZL12.</title>
        <authorList>
            <person name="Zhong L."/>
            <person name="Cheng Q."/>
            <person name="Tian X."/>
            <person name="Zhao L."/>
            <person name="Qin Z."/>
        </authorList>
    </citation>
    <scope>NUCLEOTIDE SEQUENCE [LARGE SCALE GENOMIC DNA]</scope>
</reference>